<keyword evidence="1" id="KW-0812">Transmembrane</keyword>
<evidence type="ECO:0000256" key="1">
    <source>
        <dbReference type="SAM" id="Phobius"/>
    </source>
</evidence>
<dbReference type="EMBL" id="AJWJ01000136">
    <property type="protein sequence ID" value="KAF2074661.1"/>
    <property type="molecule type" value="Genomic_DNA"/>
</dbReference>
<gene>
    <name evidence="2" type="ORF">CYY_004056</name>
</gene>
<organism evidence="2 3">
    <name type="scientific">Polysphondylium violaceum</name>
    <dbReference type="NCBI Taxonomy" id="133409"/>
    <lineage>
        <taxon>Eukaryota</taxon>
        <taxon>Amoebozoa</taxon>
        <taxon>Evosea</taxon>
        <taxon>Eumycetozoa</taxon>
        <taxon>Dictyostelia</taxon>
        <taxon>Dictyosteliales</taxon>
        <taxon>Dictyosteliaceae</taxon>
        <taxon>Polysphondylium</taxon>
    </lineage>
</organism>
<reference evidence="2" key="1">
    <citation type="submission" date="2020-01" db="EMBL/GenBank/DDBJ databases">
        <title>Development of genomics and gene disruption for Polysphondylium violaceum indicates a role for the polyketide synthase stlB in stalk morphogenesis.</title>
        <authorList>
            <person name="Narita B."/>
            <person name="Kawabe Y."/>
            <person name="Kin K."/>
            <person name="Saito T."/>
            <person name="Gibbs R."/>
            <person name="Kuspa A."/>
            <person name="Muzny D."/>
            <person name="Queller D."/>
            <person name="Richards S."/>
            <person name="Strassman J."/>
            <person name="Sucgang R."/>
            <person name="Worley K."/>
            <person name="Schaap P."/>
        </authorList>
    </citation>
    <scope>NUCLEOTIDE SEQUENCE</scope>
    <source>
        <strain evidence="2">QSvi11</strain>
    </source>
</reference>
<protein>
    <recommendedName>
        <fullName evidence="4">Transmembrane protein</fullName>
    </recommendedName>
</protein>
<keyword evidence="3" id="KW-1185">Reference proteome</keyword>
<comment type="caution">
    <text evidence="2">The sequence shown here is derived from an EMBL/GenBank/DDBJ whole genome shotgun (WGS) entry which is preliminary data.</text>
</comment>
<keyword evidence="1" id="KW-0472">Membrane</keyword>
<keyword evidence="1" id="KW-1133">Transmembrane helix</keyword>
<sequence length="73" mass="7953">MNRQSFYAMGLVGAGTMVILAGTPICRPTFGAFLGANKDQQDGIDKIKAVIYSNPLDLAQNLHHHDKVNHHGH</sequence>
<evidence type="ECO:0008006" key="4">
    <source>
        <dbReference type="Google" id="ProtNLM"/>
    </source>
</evidence>
<evidence type="ECO:0000313" key="3">
    <source>
        <dbReference type="Proteomes" id="UP000695562"/>
    </source>
</evidence>
<evidence type="ECO:0000313" key="2">
    <source>
        <dbReference type="EMBL" id="KAF2074661.1"/>
    </source>
</evidence>
<proteinExistence type="predicted"/>
<dbReference type="Proteomes" id="UP000695562">
    <property type="component" value="Unassembled WGS sequence"/>
</dbReference>
<dbReference type="AlphaFoldDB" id="A0A8J4PW19"/>
<feature type="transmembrane region" description="Helical" evidence="1">
    <location>
        <begin position="6"/>
        <end position="26"/>
    </location>
</feature>
<name>A0A8J4PW19_9MYCE</name>
<accession>A0A8J4PW19</accession>